<accession>A0ABW5KW34</accession>
<evidence type="ECO:0008006" key="3">
    <source>
        <dbReference type="Google" id="ProtNLM"/>
    </source>
</evidence>
<dbReference type="Proteomes" id="UP001597472">
    <property type="component" value="Unassembled WGS sequence"/>
</dbReference>
<sequence length="367" mass="45042">MNKSDLITFSLLFFFSISFSQQKDTIYGKVKLIREKLTFIDKKQAYDYEAHYGFGNPKATTERFNYLWYETPWTHYLNNLKTYNKKGKLEKEKWYYLNGDLVSIYEYKYDKNSNLIEEKETESNYNKYVIKYKYDFENKLRSTLSYSTENPDEYRYTEYIYYENVKPIQIKSFDEFGETTGRKFKYDEKGNKTQIIFHNPNIWVKNNKGSSQVRDSIGHDKLIQQLIYDDNNYLKEIWHFNSNEFNNKKSKLQRKTKYKYEGNLLTHIYNIRVRDTLTNYKEFKYDFKGRIINESKIYVNRPDENRTLEYFYNENNYIIKLIFNEKNNPIIIDFEYTFDKQNNWVKQVKSINGEKLFVWKRKIKYYK</sequence>
<keyword evidence="2" id="KW-1185">Reference proteome</keyword>
<reference evidence="2" key="1">
    <citation type="journal article" date="2019" name="Int. J. Syst. Evol. Microbiol.">
        <title>The Global Catalogue of Microorganisms (GCM) 10K type strain sequencing project: providing services to taxonomists for standard genome sequencing and annotation.</title>
        <authorList>
            <consortium name="The Broad Institute Genomics Platform"/>
            <consortium name="The Broad Institute Genome Sequencing Center for Infectious Disease"/>
            <person name="Wu L."/>
            <person name="Ma J."/>
        </authorList>
    </citation>
    <scope>NUCLEOTIDE SEQUENCE [LARGE SCALE GENOMIC DNA]</scope>
    <source>
        <strain evidence="2">KCTC 42587</strain>
    </source>
</reference>
<name>A0ABW5KW34_9FLAO</name>
<evidence type="ECO:0000313" key="2">
    <source>
        <dbReference type="Proteomes" id="UP001597472"/>
    </source>
</evidence>
<dbReference type="RefSeq" id="WP_376894811.1">
    <property type="nucleotide sequence ID" value="NZ_JBHULS010000006.1"/>
</dbReference>
<gene>
    <name evidence="1" type="ORF">ACFSQP_11950</name>
</gene>
<evidence type="ECO:0000313" key="1">
    <source>
        <dbReference type="EMBL" id="MFD2552525.1"/>
    </source>
</evidence>
<proteinExistence type="predicted"/>
<protein>
    <recommendedName>
        <fullName evidence="3">Sugar-binding protein</fullName>
    </recommendedName>
</protein>
<dbReference type="EMBL" id="JBHULS010000006">
    <property type="protein sequence ID" value="MFD2552525.1"/>
    <property type="molecule type" value="Genomic_DNA"/>
</dbReference>
<comment type="caution">
    <text evidence="1">The sequence shown here is derived from an EMBL/GenBank/DDBJ whole genome shotgun (WGS) entry which is preliminary data.</text>
</comment>
<organism evidence="1 2">
    <name type="scientific">Bizionia sediminis</name>
    <dbReference type="NCBI Taxonomy" id="1737064"/>
    <lineage>
        <taxon>Bacteria</taxon>
        <taxon>Pseudomonadati</taxon>
        <taxon>Bacteroidota</taxon>
        <taxon>Flavobacteriia</taxon>
        <taxon>Flavobacteriales</taxon>
        <taxon>Flavobacteriaceae</taxon>
        <taxon>Bizionia</taxon>
    </lineage>
</organism>